<feature type="transmembrane region" description="Helical" evidence="8">
    <location>
        <begin position="238"/>
        <end position="261"/>
    </location>
</feature>
<dbReference type="CDD" id="cd13433">
    <property type="entry name" value="Na_channel_gate"/>
    <property type="match status" value="1"/>
</dbReference>
<feature type="transmembrane region" description="Helical" evidence="8">
    <location>
        <begin position="282"/>
        <end position="313"/>
    </location>
</feature>
<keyword evidence="5 8" id="KW-1133">Transmembrane helix</keyword>
<dbReference type="Gene3D" id="1.10.287.70">
    <property type="match status" value="2"/>
</dbReference>
<organism evidence="10">
    <name type="scientific">Timema cristinae</name>
    <name type="common">Walking stick</name>
    <dbReference type="NCBI Taxonomy" id="61476"/>
    <lineage>
        <taxon>Eukaryota</taxon>
        <taxon>Metazoa</taxon>
        <taxon>Ecdysozoa</taxon>
        <taxon>Arthropoda</taxon>
        <taxon>Hexapoda</taxon>
        <taxon>Insecta</taxon>
        <taxon>Pterygota</taxon>
        <taxon>Neoptera</taxon>
        <taxon>Polyneoptera</taxon>
        <taxon>Phasmatodea</taxon>
        <taxon>Timematodea</taxon>
        <taxon>Timematoidea</taxon>
        <taxon>Timematidae</taxon>
        <taxon>Timema</taxon>
    </lineage>
</organism>
<dbReference type="PANTHER" id="PTHR10037:SF288">
    <property type="entry name" value="SODIUM CHANNEL PROTEIN PARA"/>
    <property type="match status" value="1"/>
</dbReference>
<evidence type="ECO:0000259" key="9">
    <source>
        <dbReference type="PROSITE" id="PS50222"/>
    </source>
</evidence>
<dbReference type="PROSITE" id="PS50222">
    <property type="entry name" value="EF_HAND_2"/>
    <property type="match status" value="1"/>
</dbReference>
<keyword evidence="4 8" id="KW-0812">Transmembrane</keyword>
<evidence type="ECO:0000256" key="1">
    <source>
        <dbReference type="ARBA" id="ARBA00004141"/>
    </source>
</evidence>
<dbReference type="Gene3D" id="1.20.120.350">
    <property type="entry name" value="Voltage-gated potassium channels. Chain C"/>
    <property type="match status" value="2"/>
</dbReference>
<feature type="transmembrane region" description="Helical" evidence="8">
    <location>
        <begin position="207"/>
        <end position="226"/>
    </location>
</feature>
<dbReference type="InterPro" id="IPR002048">
    <property type="entry name" value="EF_hand_dom"/>
</dbReference>
<dbReference type="InterPro" id="IPR044564">
    <property type="entry name" value="Na_chnl_inactivation_gate"/>
</dbReference>
<reference evidence="10" key="1">
    <citation type="submission" date="2020-11" db="EMBL/GenBank/DDBJ databases">
        <authorList>
            <person name="Tran Van P."/>
        </authorList>
    </citation>
    <scope>NUCLEOTIDE SEQUENCE</scope>
</reference>
<dbReference type="InterPro" id="IPR010526">
    <property type="entry name" value="Na_trans_assoc_dom"/>
</dbReference>
<name>A0A7R9CDT5_TIMCR</name>
<feature type="transmembrane region" description="Helical" evidence="8">
    <location>
        <begin position="519"/>
        <end position="538"/>
    </location>
</feature>
<feature type="transmembrane region" description="Helical" evidence="8">
    <location>
        <begin position="168"/>
        <end position="186"/>
    </location>
</feature>
<proteinExistence type="predicted"/>
<dbReference type="GO" id="GO:0019228">
    <property type="term" value="P:neuronal action potential"/>
    <property type="evidence" value="ECO:0007669"/>
    <property type="project" value="TreeGrafter"/>
</dbReference>
<evidence type="ECO:0000256" key="2">
    <source>
        <dbReference type="ARBA" id="ARBA00004236"/>
    </source>
</evidence>
<dbReference type="InterPro" id="IPR043203">
    <property type="entry name" value="VGCC_Ca_Na"/>
</dbReference>
<gene>
    <name evidence="10" type="ORF">TCEB3V08_LOCUS2145</name>
</gene>
<dbReference type="FunFam" id="1.10.287.70:FF:000047">
    <property type="entry name" value="Sodium channel protein"/>
    <property type="match status" value="1"/>
</dbReference>
<feature type="transmembrane region" description="Helical" evidence="8">
    <location>
        <begin position="489"/>
        <end position="507"/>
    </location>
</feature>
<feature type="transmembrane region" description="Helical" evidence="8">
    <location>
        <begin position="613"/>
        <end position="637"/>
    </location>
</feature>
<dbReference type="InterPro" id="IPR058542">
    <property type="entry name" value="IQ_SCN5A_C"/>
</dbReference>
<dbReference type="PANTHER" id="PTHR10037">
    <property type="entry name" value="VOLTAGE-GATED CATION CHANNEL CALCIUM AND SODIUM"/>
    <property type="match status" value="1"/>
</dbReference>
<evidence type="ECO:0000313" key="10">
    <source>
        <dbReference type="EMBL" id="CAD7394211.1"/>
    </source>
</evidence>
<dbReference type="GO" id="GO:0005248">
    <property type="term" value="F:voltage-gated sodium channel activity"/>
    <property type="evidence" value="ECO:0007669"/>
    <property type="project" value="InterPro"/>
</dbReference>
<evidence type="ECO:0000256" key="5">
    <source>
        <dbReference type="ARBA" id="ARBA00022989"/>
    </source>
</evidence>
<feature type="domain" description="EF-hand" evidence="9">
    <location>
        <begin position="790"/>
        <end position="825"/>
    </location>
</feature>
<dbReference type="GO" id="GO:0005509">
    <property type="term" value="F:calcium ion binding"/>
    <property type="evidence" value="ECO:0007669"/>
    <property type="project" value="InterPro"/>
</dbReference>
<feature type="compositionally biased region" description="Acidic residues" evidence="7">
    <location>
        <begin position="91"/>
        <end position="109"/>
    </location>
</feature>
<evidence type="ECO:0000256" key="3">
    <source>
        <dbReference type="ARBA" id="ARBA00022475"/>
    </source>
</evidence>
<sequence>MEFTIHGDLKNKLKKGKLVMNHSKLIGNNIQGNHQDNRIEDDFLRHHLDEDALSNKSYGSHKNRPFIEKSHNNSRETLDGEEKKDASKEDLEQEDLEEDGENEEGPLDEDLVIDAATEDALLEDYPSDCFPDTWYKKFPFLAGDNDAPFWQGWAHLRLKTFQLIENKYFETAVITMILLSSLALALEDVHLQYRPILQDILYYMDKIFTVIFFLEMLIKWLALGFKKYFTNAWCWLDFVIVMVSLINFLASLVGAGGIQAFKTMRTLRALRPLRAMSRMQGMRVVVNALVQAIPSIFNVLLVCLIFWLIFAIMGVQLFAGKYFKCVDLNLTTLSHEIIPDKNACIAENYTWLNSAMNFDHVGKAYLCLFQVATFKGWIQIMNDAIDSREIGKQPIRETNIYMYLYFVFFIIFGSFFTLNLFIGVIIDNFNEQKKKAGGSLEMFMTEDQKKYYNAMKKMGSKKPLKAIPRPRWKPQAIVFEIVTNKKFDMIIMLFIGLNMLTMTMDHYQQSDSFSNVLDYLNMIFIVIFSSECLMKIFALRYHYFKEPWNLFDFVVVILSILGLVLSDIIEKYFVSPTLLRVVRVAKVGRVLRLVKGAKGIRTLLFALAMSLPALFNICLLLFLVMFIFAIFGMSFFMHVKDKSGLDDVYNFKTFGQSMILLFQMSTSAGWDGVLDGIINEEDCLKPNNELGYPGNCGSATIGIAFLLAYLVISFLIVINMYIAVILENYSQTYSVKFSNNYLSCRLNAFSVKLIIKSLIVLHCSRINMLIQCIDSSPQATEDVQEGLTDDDYDMYYEIWQNFDPDGTQYIRYDQLSDFLDVLEPPLQIHKPNKYKIVSMDIPICKGDMMFCVDILDALTKDFFARKGNPIEEAAELGEVQARPDEVGYEPVSSTLWRQREEYCARLIQNAWRKHKRQRLGPGESSDEGPDEGNSQDHRQTAVLVESDGFVTKNGHRVVIHSRSPSVTSRSTDV</sequence>
<feature type="transmembrane region" description="Helical" evidence="8">
    <location>
        <begin position="402"/>
        <end position="426"/>
    </location>
</feature>
<keyword evidence="6 8" id="KW-0472">Membrane</keyword>
<evidence type="ECO:0000256" key="4">
    <source>
        <dbReference type="ARBA" id="ARBA00022692"/>
    </source>
</evidence>
<dbReference type="GO" id="GO:0001518">
    <property type="term" value="C:voltage-gated sodium channel complex"/>
    <property type="evidence" value="ECO:0007669"/>
    <property type="project" value="InterPro"/>
</dbReference>
<dbReference type="SUPFAM" id="SSF81324">
    <property type="entry name" value="Voltage-gated potassium channels"/>
    <property type="match status" value="2"/>
</dbReference>
<feature type="compositionally biased region" description="Basic and acidic residues" evidence="7">
    <location>
        <begin position="65"/>
        <end position="90"/>
    </location>
</feature>
<feature type="region of interest" description="Disordered" evidence="7">
    <location>
        <begin position="54"/>
        <end position="109"/>
    </location>
</feature>
<feature type="region of interest" description="Disordered" evidence="7">
    <location>
        <begin position="914"/>
        <end position="973"/>
    </location>
</feature>
<dbReference type="FunFam" id="1.20.120.350:FF:000023">
    <property type="entry name" value="Sodium channel protein"/>
    <property type="match status" value="1"/>
</dbReference>
<dbReference type="EMBL" id="OC316905">
    <property type="protein sequence ID" value="CAD7394211.1"/>
    <property type="molecule type" value="Genomic_DNA"/>
</dbReference>
<dbReference type="GO" id="GO:0086010">
    <property type="term" value="P:membrane depolarization during action potential"/>
    <property type="evidence" value="ECO:0007669"/>
    <property type="project" value="TreeGrafter"/>
</dbReference>
<accession>A0A7R9CDT5</accession>
<comment type="subcellular location">
    <subcellularLocation>
        <location evidence="2">Cell membrane</location>
    </subcellularLocation>
    <subcellularLocation>
        <location evidence="1">Membrane</location>
        <topology evidence="1">Multi-pass membrane protein</topology>
    </subcellularLocation>
</comment>
<dbReference type="FunFam" id="1.10.238.10:FF:000061">
    <property type="entry name" value="Sodium channel protein"/>
    <property type="match status" value="1"/>
</dbReference>
<feature type="transmembrane region" description="Helical" evidence="8">
    <location>
        <begin position="550"/>
        <end position="569"/>
    </location>
</feature>
<feature type="compositionally biased region" description="Polar residues" evidence="7">
    <location>
        <begin position="962"/>
        <end position="973"/>
    </location>
</feature>
<dbReference type="Pfam" id="PF00520">
    <property type="entry name" value="Ion_trans"/>
    <property type="match status" value="2"/>
</dbReference>
<dbReference type="Pfam" id="PF24609">
    <property type="entry name" value="IQ_SCN5A_C"/>
    <property type="match status" value="1"/>
</dbReference>
<dbReference type="Gene3D" id="1.10.238.10">
    <property type="entry name" value="EF-hand"/>
    <property type="match status" value="1"/>
</dbReference>
<dbReference type="InterPro" id="IPR005821">
    <property type="entry name" value="Ion_trans_dom"/>
</dbReference>
<evidence type="ECO:0000256" key="7">
    <source>
        <dbReference type="SAM" id="MobiDB-lite"/>
    </source>
</evidence>
<dbReference type="AlphaFoldDB" id="A0A7R9CDT5"/>
<protein>
    <recommendedName>
        <fullName evidence="9">EF-hand domain-containing protein</fullName>
    </recommendedName>
</protein>
<dbReference type="FunFam" id="1.20.120.350:FF:000026">
    <property type="entry name" value="Sodium channel protein"/>
    <property type="match status" value="1"/>
</dbReference>
<keyword evidence="3" id="KW-1003">Cell membrane</keyword>
<feature type="transmembrane region" description="Helical" evidence="8">
    <location>
        <begin position="698"/>
        <end position="726"/>
    </location>
</feature>
<evidence type="ECO:0000256" key="6">
    <source>
        <dbReference type="ARBA" id="ARBA00023136"/>
    </source>
</evidence>
<dbReference type="Pfam" id="PF06512">
    <property type="entry name" value="Na_trans_assoc"/>
    <property type="match status" value="1"/>
</dbReference>
<dbReference type="InterPro" id="IPR027359">
    <property type="entry name" value="Volt_channel_dom_sf"/>
</dbReference>
<evidence type="ECO:0000256" key="8">
    <source>
        <dbReference type="SAM" id="Phobius"/>
    </source>
</evidence>